<dbReference type="InterPro" id="IPR003886">
    <property type="entry name" value="NIDO_dom"/>
</dbReference>
<dbReference type="EMBL" id="JASSZA010000006">
    <property type="protein sequence ID" value="KAK2108083.1"/>
    <property type="molecule type" value="Genomic_DNA"/>
</dbReference>
<sequence length="320" mass="34370">MQVRACALSTQPGRSGCAAGLVVPSQGWGPSGHPGDALPKAGFPSEDAWHRGLGGCRAPACAQPRQSPPRPSASQVNNNGIISFLKEVSQFTPVAFPIAKDRCVVAAFWADVDNRRAGDVYYREATDPATLRRATEDVRRYFPELPDFSATWVFVATWYRVTFFGGSSSSPVNTFQTVLITDGKLSFTIFNYESIMWTTGTHASSGGNATGLGGIAAQAGFNAGDGQRYFSIPGSRTADMADVETTTNVGVPGRWAFRIDDAQQPGRQQNRVCSPRPAAVQPPEPGSLHQGYASQGLPRPGPQRDPHWDLPQTHLPAKII</sequence>
<feature type="domain" description="NIDO" evidence="2">
    <location>
        <begin position="107"/>
        <end position="262"/>
    </location>
</feature>
<dbReference type="InterPro" id="IPR051495">
    <property type="entry name" value="Epithelial_Barrier/Signaling"/>
</dbReference>
<dbReference type="PANTHER" id="PTHR13802:SF59">
    <property type="entry name" value="SUSHI DOMAIN-CONTAINING PROTEIN 2"/>
    <property type="match status" value="1"/>
</dbReference>
<evidence type="ECO:0000256" key="1">
    <source>
        <dbReference type="SAM" id="MobiDB-lite"/>
    </source>
</evidence>
<dbReference type="Pfam" id="PF06119">
    <property type="entry name" value="NIDO"/>
    <property type="match status" value="1"/>
</dbReference>
<reference evidence="3 4" key="1">
    <citation type="submission" date="2023-05" db="EMBL/GenBank/DDBJ databases">
        <title>B98-5 Cell Line De Novo Hybrid Assembly: An Optical Mapping Approach.</title>
        <authorList>
            <person name="Kananen K."/>
            <person name="Auerbach J.A."/>
            <person name="Kautto E."/>
            <person name="Blachly J.S."/>
        </authorList>
    </citation>
    <scope>NUCLEOTIDE SEQUENCE [LARGE SCALE GENOMIC DNA]</scope>
    <source>
        <strain evidence="3">B95-8</strain>
        <tissue evidence="3">Cell line</tissue>
    </source>
</reference>
<dbReference type="SMART" id="SM00539">
    <property type="entry name" value="NIDO"/>
    <property type="match status" value="1"/>
</dbReference>
<protein>
    <submittedName>
        <fullName evidence="3">Sushi, nidogen and EGF-like domain-containing protein 1</fullName>
    </submittedName>
</protein>
<accession>A0ABQ9VHH2</accession>
<feature type="region of interest" description="Disordered" evidence="1">
    <location>
        <begin position="261"/>
        <end position="312"/>
    </location>
</feature>
<evidence type="ECO:0000313" key="4">
    <source>
        <dbReference type="Proteomes" id="UP001266305"/>
    </source>
</evidence>
<evidence type="ECO:0000259" key="2">
    <source>
        <dbReference type="PROSITE" id="PS51220"/>
    </source>
</evidence>
<keyword evidence="4" id="KW-1185">Reference proteome</keyword>
<proteinExistence type="predicted"/>
<evidence type="ECO:0000313" key="3">
    <source>
        <dbReference type="EMBL" id="KAK2108083.1"/>
    </source>
</evidence>
<dbReference type="PANTHER" id="PTHR13802">
    <property type="entry name" value="MUCIN 4-RELATED"/>
    <property type="match status" value="1"/>
</dbReference>
<comment type="caution">
    <text evidence="3">The sequence shown here is derived from an EMBL/GenBank/DDBJ whole genome shotgun (WGS) entry which is preliminary data.</text>
</comment>
<organism evidence="3 4">
    <name type="scientific">Saguinus oedipus</name>
    <name type="common">Cotton-top tamarin</name>
    <name type="synonym">Oedipomidas oedipus</name>
    <dbReference type="NCBI Taxonomy" id="9490"/>
    <lineage>
        <taxon>Eukaryota</taxon>
        <taxon>Metazoa</taxon>
        <taxon>Chordata</taxon>
        <taxon>Craniata</taxon>
        <taxon>Vertebrata</taxon>
        <taxon>Euteleostomi</taxon>
        <taxon>Mammalia</taxon>
        <taxon>Eutheria</taxon>
        <taxon>Euarchontoglires</taxon>
        <taxon>Primates</taxon>
        <taxon>Haplorrhini</taxon>
        <taxon>Platyrrhini</taxon>
        <taxon>Cebidae</taxon>
        <taxon>Callitrichinae</taxon>
        <taxon>Saguinus</taxon>
    </lineage>
</organism>
<dbReference type="Proteomes" id="UP001266305">
    <property type="component" value="Unassembled WGS sequence"/>
</dbReference>
<dbReference type="PROSITE" id="PS51220">
    <property type="entry name" value="NIDO"/>
    <property type="match status" value="1"/>
</dbReference>
<gene>
    <name evidence="3" type="primary">SNED1</name>
    <name evidence="3" type="ORF">P7K49_013248</name>
</gene>
<name>A0ABQ9VHH2_SAGOE</name>